<evidence type="ECO:0000256" key="2">
    <source>
        <dbReference type="ARBA" id="ARBA00005019"/>
    </source>
</evidence>
<evidence type="ECO:0000256" key="3">
    <source>
        <dbReference type="ARBA" id="ARBA00009014"/>
    </source>
</evidence>
<evidence type="ECO:0000256" key="7">
    <source>
        <dbReference type="ARBA" id="ARBA00022741"/>
    </source>
</evidence>
<keyword evidence="5 11" id="KW-0808">Transferase</keyword>
<dbReference type="EC" id="2.7.7.18" evidence="11"/>
<evidence type="ECO:0000256" key="8">
    <source>
        <dbReference type="ARBA" id="ARBA00022840"/>
    </source>
</evidence>
<keyword evidence="14" id="KW-1185">Reference proteome</keyword>
<dbReference type="EMBL" id="JAVDWU010000001">
    <property type="protein sequence ID" value="MDR7148611.1"/>
    <property type="molecule type" value="Genomic_DNA"/>
</dbReference>
<evidence type="ECO:0000256" key="5">
    <source>
        <dbReference type="ARBA" id="ARBA00022679"/>
    </source>
</evidence>
<dbReference type="SUPFAM" id="SSF52374">
    <property type="entry name" value="Nucleotidylyl transferase"/>
    <property type="match status" value="1"/>
</dbReference>
<evidence type="ECO:0000256" key="6">
    <source>
        <dbReference type="ARBA" id="ARBA00022695"/>
    </source>
</evidence>
<name>A0ABU1WH70_9BURK</name>
<protein>
    <recommendedName>
        <fullName evidence="11">Probable nicotinate-nucleotide adenylyltransferase</fullName>
        <ecNumber evidence="11">2.7.7.18</ecNumber>
    </recommendedName>
    <alternativeName>
        <fullName evidence="11">Deamido-NAD(+) diphosphorylase</fullName>
    </alternativeName>
    <alternativeName>
        <fullName evidence="11">Deamido-NAD(+) pyrophosphorylase</fullName>
    </alternativeName>
    <alternativeName>
        <fullName evidence="11">Nicotinate mononucleotide adenylyltransferase</fullName>
        <shortName evidence="11">NaMN adenylyltransferase</shortName>
    </alternativeName>
</protein>
<evidence type="ECO:0000256" key="1">
    <source>
        <dbReference type="ARBA" id="ARBA00002324"/>
    </source>
</evidence>
<comment type="pathway">
    <text evidence="2 11">Cofactor biosynthesis; NAD(+) biosynthesis; deamido-NAD(+) from nicotinate D-ribonucleotide: step 1/1.</text>
</comment>
<dbReference type="InterPro" id="IPR014729">
    <property type="entry name" value="Rossmann-like_a/b/a_fold"/>
</dbReference>
<evidence type="ECO:0000256" key="11">
    <source>
        <dbReference type="HAMAP-Rule" id="MF_00244"/>
    </source>
</evidence>
<evidence type="ECO:0000259" key="12">
    <source>
        <dbReference type="Pfam" id="PF01467"/>
    </source>
</evidence>
<evidence type="ECO:0000256" key="10">
    <source>
        <dbReference type="ARBA" id="ARBA00048721"/>
    </source>
</evidence>
<keyword evidence="4 11" id="KW-0662">Pyridine nucleotide biosynthesis</keyword>
<organism evidence="13 14">
    <name type="scientific">Hydrogenophaga palleronii</name>
    <dbReference type="NCBI Taxonomy" id="65655"/>
    <lineage>
        <taxon>Bacteria</taxon>
        <taxon>Pseudomonadati</taxon>
        <taxon>Pseudomonadota</taxon>
        <taxon>Betaproteobacteria</taxon>
        <taxon>Burkholderiales</taxon>
        <taxon>Comamonadaceae</taxon>
        <taxon>Hydrogenophaga</taxon>
    </lineage>
</organism>
<dbReference type="NCBIfam" id="TIGR00125">
    <property type="entry name" value="cyt_tran_rel"/>
    <property type="match status" value="1"/>
</dbReference>
<evidence type="ECO:0000313" key="13">
    <source>
        <dbReference type="EMBL" id="MDR7148611.1"/>
    </source>
</evidence>
<evidence type="ECO:0000313" key="14">
    <source>
        <dbReference type="Proteomes" id="UP001265700"/>
    </source>
</evidence>
<dbReference type="RefSeq" id="WP_310311365.1">
    <property type="nucleotide sequence ID" value="NZ_JAVDWU010000001.1"/>
</dbReference>
<comment type="caution">
    <text evidence="13">The sequence shown here is derived from an EMBL/GenBank/DDBJ whole genome shotgun (WGS) entry which is preliminary data.</text>
</comment>
<sequence length="214" mass="23751">MPAPPTVKRVGMFGGAFDPPHWAHCELAKTALDQLALDVLHILPTGHAWHKTRVLSSPEHRMAMCRLAFSDLERVRLDDREIHRQGPSYTADTLHELRGEYPGAELFLVLGADQLLAFRSWVRWQEVLDLATLAVANRATNIGADARLDQASETDLSSVDLPFKRLSMPLKNISASAVRARVSQPKSREAALEVLVPEAVASYISQHSLYQTPT</sequence>
<dbReference type="HAMAP" id="MF_00244">
    <property type="entry name" value="NaMN_adenylyltr"/>
    <property type="match status" value="1"/>
</dbReference>
<comment type="function">
    <text evidence="1 11">Catalyzes the reversible adenylation of nicotinate mononucleotide (NaMN) to nicotinic acid adenine dinucleotide (NaAD).</text>
</comment>
<reference evidence="13 14" key="1">
    <citation type="submission" date="2023-07" db="EMBL/GenBank/DDBJ databases">
        <title>Sorghum-associated microbial communities from plants grown in Nebraska, USA.</title>
        <authorList>
            <person name="Schachtman D."/>
        </authorList>
    </citation>
    <scope>NUCLEOTIDE SEQUENCE [LARGE SCALE GENOMIC DNA]</scope>
    <source>
        <strain evidence="13 14">4249</strain>
    </source>
</reference>
<evidence type="ECO:0000256" key="4">
    <source>
        <dbReference type="ARBA" id="ARBA00022642"/>
    </source>
</evidence>
<dbReference type="InterPro" id="IPR004821">
    <property type="entry name" value="Cyt_trans-like"/>
</dbReference>
<gene>
    <name evidence="11" type="primary">nadD</name>
    <name evidence="13" type="ORF">J2W49_000539</name>
</gene>
<keyword evidence="6 11" id="KW-0548">Nucleotidyltransferase</keyword>
<dbReference type="PANTHER" id="PTHR39321:SF3">
    <property type="entry name" value="PHOSPHOPANTETHEINE ADENYLYLTRANSFERASE"/>
    <property type="match status" value="1"/>
</dbReference>
<dbReference type="GO" id="GO:0004515">
    <property type="term" value="F:nicotinate-nucleotide adenylyltransferase activity"/>
    <property type="evidence" value="ECO:0007669"/>
    <property type="project" value="UniProtKB-EC"/>
</dbReference>
<comment type="catalytic activity">
    <reaction evidence="10 11">
        <text>nicotinate beta-D-ribonucleotide + ATP + H(+) = deamido-NAD(+) + diphosphate</text>
        <dbReference type="Rhea" id="RHEA:22860"/>
        <dbReference type="ChEBI" id="CHEBI:15378"/>
        <dbReference type="ChEBI" id="CHEBI:30616"/>
        <dbReference type="ChEBI" id="CHEBI:33019"/>
        <dbReference type="ChEBI" id="CHEBI:57502"/>
        <dbReference type="ChEBI" id="CHEBI:58437"/>
        <dbReference type="EC" id="2.7.7.18"/>
    </reaction>
</comment>
<dbReference type="CDD" id="cd02165">
    <property type="entry name" value="NMNAT"/>
    <property type="match status" value="1"/>
</dbReference>
<dbReference type="InterPro" id="IPR005248">
    <property type="entry name" value="NadD/NMNAT"/>
</dbReference>
<dbReference type="NCBIfam" id="TIGR00482">
    <property type="entry name" value="nicotinate (nicotinamide) nucleotide adenylyltransferase"/>
    <property type="match status" value="1"/>
</dbReference>
<dbReference type="Pfam" id="PF01467">
    <property type="entry name" value="CTP_transf_like"/>
    <property type="match status" value="1"/>
</dbReference>
<keyword evidence="8 11" id="KW-0067">ATP-binding</keyword>
<dbReference type="Gene3D" id="3.40.50.620">
    <property type="entry name" value="HUPs"/>
    <property type="match status" value="1"/>
</dbReference>
<evidence type="ECO:0000256" key="9">
    <source>
        <dbReference type="ARBA" id="ARBA00023027"/>
    </source>
</evidence>
<accession>A0ABU1WH70</accession>
<keyword evidence="9 11" id="KW-0520">NAD</keyword>
<dbReference type="PANTHER" id="PTHR39321">
    <property type="entry name" value="NICOTINATE-NUCLEOTIDE ADENYLYLTRANSFERASE-RELATED"/>
    <property type="match status" value="1"/>
</dbReference>
<proteinExistence type="inferred from homology"/>
<feature type="domain" description="Cytidyltransferase-like" evidence="12">
    <location>
        <begin position="12"/>
        <end position="181"/>
    </location>
</feature>
<comment type="similarity">
    <text evidence="3 11">Belongs to the NadD family.</text>
</comment>
<dbReference type="Proteomes" id="UP001265700">
    <property type="component" value="Unassembled WGS sequence"/>
</dbReference>
<keyword evidence="7 11" id="KW-0547">Nucleotide-binding</keyword>